<dbReference type="InterPro" id="IPR026140">
    <property type="entry name" value="Ribosomal_mS26"/>
</dbReference>
<evidence type="ECO:0000256" key="2">
    <source>
        <dbReference type="ARBA" id="ARBA00009672"/>
    </source>
</evidence>
<evidence type="ECO:0000256" key="8">
    <source>
        <dbReference type="ARBA" id="ARBA00035344"/>
    </source>
</evidence>
<comment type="similarity">
    <text evidence="2">Belongs to the mitochondrion-specific ribosomal protein mS26 family.</text>
</comment>
<name>A0A0K0D939_ANGCA</name>
<evidence type="ECO:0000256" key="6">
    <source>
        <dbReference type="ARBA" id="ARBA00023274"/>
    </source>
</evidence>
<accession>A0A0K0D939</accession>
<sequence>MGFNSWLDAGSLNILSRLHDRCSFMCFLTTIKELRKTSTESSETAHSTTVKEKISSLMLASNISLMNVNYKVLYNVVHVPWQSPEDVKELLWRRHVYNNAVISLKEVFRQEIREAEAAGKSMEAMKEEEDAEFNRLIAENDVINQKKAEARAKREEAEWRTTQQEILKEIDEALQKQHKLANEASAEVRAAIDRSQNFVDERNLEEKILEALENPKVYDFAIDQGIPTRQKGRFFDRTLGVSQANDVKKEDEQDILKASRA</sequence>
<evidence type="ECO:0000256" key="7">
    <source>
        <dbReference type="ARBA" id="ARBA00035138"/>
    </source>
</evidence>
<evidence type="ECO:0000256" key="4">
    <source>
        <dbReference type="ARBA" id="ARBA00022980"/>
    </source>
</evidence>
<protein>
    <recommendedName>
        <fullName evidence="7">Small ribosomal subunit protein mS26</fullName>
    </recommendedName>
    <alternativeName>
        <fullName evidence="8">28S ribosomal protein S26, mitochondrial</fullName>
    </alternativeName>
</protein>
<dbReference type="Pfam" id="PF14943">
    <property type="entry name" value="MRP-S26"/>
    <property type="match status" value="1"/>
</dbReference>
<reference evidence="11" key="2">
    <citation type="submission" date="2017-02" db="UniProtKB">
        <authorList>
            <consortium name="WormBaseParasite"/>
        </authorList>
    </citation>
    <scope>IDENTIFICATION</scope>
</reference>
<evidence type="ECO:0000256" key="9">
    <source>
        <dbReference type="SAM" id="Coils"/>
    </source>
</evidence>
<evidence type="ECO:0000256" key="3">
    <source>
        <dbReference type="ARBA" id="ARBA00022946"/>
    </source>
</evidence>
<dbReference type="PANTHER" id="PTHR21035">
    <property type="entry name" value="28S RIBOSOMAL PROTEIN S26, MITOCHONDRIAL"/>
    <property type="match status" value="1"/>
</dbReference>
<keyword evidence="9" id="KW-0175">Coiled coil</keyword>
<dbReference type="AlphaFoldDB" id="A0A0K0D939"/>
<proteinExistence type="inferred from homology"/>
<dbReference type="PANTHER" id="PTHR21035:SF2">
    <property type="entry name" value="SMALL RIBOSOMAL SUBUNIT PROTEIN MS26"/>
    <property type="match status" value="1"/>
</dbReference>
<dbReference type="GO" id="GO:0005763">
    <property type="term" value="C:mitochondrial small ribosomal subunit"/>
    <property type="evidence" value="ECO:0007669"/>
    <property type="project" value="InterPro"/>
</dbReference>
<keyword evidence="10" id="KW-1185">Reference proteome</keyword>
<evidence type="ECO:0000256" key="5">
    <source>
        <dbReference type="ARBA" id="ARBA00023128"/>
    </source>
</evidence>
<keyword evidence="4" id="KW-0689">Ribosomal protein</keyword>
<evidence type="ECO:0000313" key="11">
    <source>
        <dbReference type="WBParaSite" id="ACAC_0000660101-mRNA-1"/>
    </source>
</evidence>
<dbReference type="WBParaSite" id="ACAC_0000660101-mRNA-1">
    <property type="protein sequence ID" value="ACAC_0000660101-mRNA-1"/>
    <property type="gene ID" value="ACAC_0000660101"/>
</dbReference>
<dbReference type="STRING" id="6313.A0A0K0D939"/>
<feature type="coiled-coil region" evidence="9">
    <location>
        <begin position="112"/>
        <end position="187"/>
    </location>
</feature>
<evidence type="ECO:0000256" key="1">
    <source>
        <dbReference type="ARBA" id="ARBA00004173"/>
    </source>
</evidence>
<comment type="subcellular location">
    <subcellularLocation>
        <location evidence="1">Mitochondrion</location>
    </subcellularLocation>
</comment>
<evidence type="ECO:0000313" key="10">
    <source>
        <dbReference type="Proteomes" id="UP000035642"/>
    </source>
</evidence>
<keyword evidence="6" id="KW-0687">Ribonucleoprotein</keyword>
<dbReference type="Proteomes" id="UP000035642">
    <property type="component" value="Unassembled WGS sequence"/>
</dbReference>
<keyword evidence="5" id="KW-0496">Mitochondrion</keyword>
<reference evidence="10" key="1">
    <citation type="submission" date="2012-09" db="EMBL/GenBank/DDBJ databases">
        <authorList>
            <person name="Martin A.A."/>
        </authorList>
    </citation>
    <scope>NUCLEOTIDE SEQUENCE</scope>
</reference>
<organism evidence="10 11">
    <name type="scientific">Angiostrongylus cantonensis</name>
    <name type="common">Rat lungworm</name>
    <dbReference type="NCBI Taxonomy" id="6313"/>
    <lineage>
        <taxon>Eukaryota</taxon>
        <taxon>Metazoa</taxon>
        <taxon>Ecdysozoa</taxon>
        <taxon>Nematoda</taxon>
        <taxon>Chromadorea</taxon>
        <taxon>Rhabditida</taxon>
        <taxon>Rhabditina</taxon>
        <taxon>Rhabditomorpha</taxon>
        <taxon>Strongyloidea</taxon>
        <taxon>Metastrongylidae</taxon>
        <taxon>Angiostrongylus</taxon>
    </lineage>
</organism>
<keyword evidence="3" id="KW-0809">Transit peptide</keyword>